<organism evidence="2 3">
    <name type="scientific">Alkalicoccobacillus gibsonii</name>
    <dbReference type="NCBI Taxonomy" id="79881"/>
    <lineage>
        <taxon>Bacteria</taxon>
        <taxon>Bacillati</taxon>
        <taxon>Bacillota</taxon>
        <taxon>Bacilli</taxon>
        <taxon>Bacillales</taxon>
        <taxon>Bacillaceae</taxon>
        <taxon>Alkalicoccobacillus</taxon>
    </lineage>
</organism>
<protein>
    <submittedName>
        <fullName evidence="2">Class D sortase</fullName>
    </submittedName>
</protein>
<dbReference type="NCBIfam" id="TIGR01076">
    <property type="entry name" value="sortase_fam"/>
    <property type="match status" value="1"/>
</dbReference>
<name>A0ABU9VEA3_9BACI</name>
<dbReference type="CDD" id="cd05828">
    <property type="entry name" value="Sortase_D_1"/>
    <property type="match status" value="1"/>
</dbReference>
<evidence type="ECO:0000313" key="3">
    <source>
        <dbReference type="Proteomes" id="UP001418796"/>
    </source>
</evidence>
<evidence type="ECO:0000256" key="1">
    <source>
        <dbReference type="ARBA" id="ARBA00022801"/>
    </source>
</evidence>
<dbReference type="InterPro" id="IPR023365">
    <property type="entry name" value="Sortase_dom-sf"/>
</dbReference>
<reference evidence="2 3" key="1">
    <citation type="submission" date="2024-03" db="EMBL/GenBank/DDBJ databases">
        <title>Bacilli Hybrid Assemblies.</title>
        <authorList>
            <person name="Kovac J."/>
        </authorList>
    </citation>
    <scope>NUCLEOTIDE SEQUENCE [LARGE SCALE GENOMIC DNA]</scope>
    <source>
        <strain evidence="2 3">FSL R7-0666</strain>
    </source>
</reference>
<gene>
    <name evidence="2" type="ORF">MKY91_02190</name>
</gene>
<dbReference type="SUPFAM" id="SSF63817">
    <property type="entry name" value="Sortase"/>
    <property type="match status" value="1"/>
</dbReference>
<dbReference type="NCBIfam" id="NF033746">
    <property type="entry name" value="class_D_sortase"/>
    <property type="match status" value="1"/>
</dbReference>
<proteinExistence type="predicted"/>
<keyword evidence="1" id="KW-0378">Hydrolase</keyword>
<evidence type="ECO:0000313" key="2">
    <source>
        <dbReference type="EMBL" id="MEN0641970.1"/>
    </source>
</evidence>
<dbReference type="EMBL" id="JBCITK010000001">
    <property type="protein sequence ID" value="MEN0641970.1"/>
    <property type="molecule type" value="Genomic_DNA"/>
</dbReference>
<dbReference type="InterPro" id="IPR041999">
    <property type="entry name" value="Sortase_D_1"/>
</dbReference>
<dbReference type="Proteomes" id="UP001418796">
    <property type="component" value="Unassembled WGS sequence"/>
</dbReference>
<keyword evidence="3" id="KW-1185">Reference proteome</keyword>
<dbReference type="Gene3D" id="2.40.260.10">
    <property type="entry name" value="Sortase"/>
    <property type="match status" value="1"/>
</dbReference>
<dbReference type="InterPro" id="IPR005754">
    <property type="entry name" value="Sortase"/>
</dbReference>
<sequence>MTGYFGFQWINGTQAAESVSQEELKQIEDAKTVTVENEVTETEEEPTTDPIMSDEIELFDVGSEMSRLIIPKIEKSYKTYWGADDATLKQGVGMYVSQWTTTPDEKRHTVLSGHRDTVFSELGTLDEGDVLYLEYEEQRYEYEISKIWITDADDRTVIVDKDAATLTLTTCYPFEFLGSAPDRYIIQSKLIGQTAL</sequence>
<comment type="caution">
    <text evidence="2">The sequence shown here is derived from an EMBL/GenBank/DDBJ whole genome shotgun (WGS) entry which is preliminary data.</text>
</comment>
<accession>A0ABU9VEA3</accession>
<dbReference type="Pfam" id="PF04203">
    <property type="entry name" value="Sortase"/>
    <property type="match status" value="1"/>
</dbReference>
<dbReference type="InterPro" id="IPR053525">
    <property type="entry name" value="Sortase_D"/>
</dbReference>